<dbReference type="Proteomes" id="UP000037751">
    <property type="component" value="Unassembled WGS sequence"/>
</dbReference>
<dbReference type="VEuPathDB" id="FungiDB:Malapachy_0076"/>
<dbReference type="RefSeq" id="XP_017990959.1">
    <property type="nucleotide sequence ID" value="XM_018134609.1"/>
</dbReference>
<dbReference type="PROSITE" id="PS50263">
    <property type="entry name" value="CN_HYDROLASE"/>
    <property type="match status" value="1"/>
</dbReference>
<dbReference type="GO" id="GO:0070773">
    <property type="term" value="F:protein-N-terminal glutamine amidohydrolase activity"/>
    <property type="evidence" value="ECO:0007669"/>
    <property type="project" value="InterPro"/>
</dbReference>
<accession>A0A0M8MMW9</accession>
<dbReference type="Pfam" id="PF00795">
    <property type="entry name" value="CN_hydrolase"/>
    <property type="match status" value="1"/>
</dbReference>
<evidence type="ECO:0000313" key="2">
    <source>
        <dbReference type="EMBL" id="KOS13327.1"/>
    </source>
</evidence>
<protein>
    <submittedName>
        <fullName evidence="2">Protein n-terminal asparagine amidohydrolase</fullName>
    </submittedName>
</protein>
<organism evidence="2 3">
    <name type="scientific">Malassezia pachydermatis</name>
    <dbReference type="NCBI Taxonomy" id="77020"/>
    <lineage>
        <taxon>Eukaryota</taxon>
        <taxon>Fungi</taxon>
        <taxon>Dikarya</taxon>
        <taxon>Basidiomycota</taxon>
        <taxon>Ustilaginomycotina</taxon>
        <taxon>Malasseziomycetes</taxon>
        <taxon>Malasseziales</taxon>
        <taxon>Malasseziaceae</taxon>
        <taxon>Malassezia</taxon>
    </lineage>
</organism>
<evidence type="ECO:0000259" key="1">
    <source>
        <dbReference type="PROSITE" id="PS50263"/>
    </source>
</evidence>
<keyword evidence="2" id="KW-0378">Hydrolase</keyword>
<dbReference type="PANTHER" id="PTHR11750:SF26">
    <property type="entry name" value="PROTEIN N-TERMINAL AMIDASE"/>
    <property type="match status" value="1"/>
</dbReference>
<dbReference type="EMBL" id="LGAV01000006">
    <property type="protein sequence ID" value="KOS13327.1"/>
    <property type="molecule type" value="Genomic_DNA"/>
</dbReference>
<dbReference type="Gene3D" id="3.60.110.10">
    <property type="entry name" value="Carbon-nitrogen hydrolase"/>
    <property type="match status" value="1"/>
</dbReference>
<dbReference type="SUPFAM" id="SSF56317">
    <property type="entry name" value="Carbon-nitrogen hydrolase"/>
    <property type="match status" value="1"/>
</dbReference>
<dbReference type="InterPro" id="IPR039703">
    <property type="entry name" value="Nta1"/>
</dbReference>
<name>A0A0M8MMW9_9BASI</name>
<dbReference type="GeneID" id="28726484"/>
<dbReference type="AlphaFoldDB" id="A0A0M8MMW9"/>
<evidence type="ECO:0000313" key="3">
    <source>
        <dbReference type="Proteomes" id="UP000037751"/>
    </source>
</evidence>
<dbReference type="STRING" id="77020.A0A0M8MMW9"/>
<dbReference type="PANTHER" id="PTHR11750">
    <property type="entry name" value="PROTEIN N-TERMINAL AMIDASE"/>
    <property type="match status" value="1"/>
</dbReference>
<gene>
    <name evidence="2" type="ORF">Malapachy_0076</name>
</gene>
<reference evidence="2 3" key="1">
    <citation type="submission" date="2015-07" db="EMBL/GenBank/DDBJ databases">
        <title>Draft Genome Sequence of Malassezia furfur CBS1878 and Malassezia pachydermatis CBS1879.</title>
        <authorList>
            <person name="Triana S."/>
            <person name="Ohm R."/>
            <person name="Gonzalez A."/>
            <person name="DeCock H."/>
            <person name="Restrepo S."/>
            <person name="Celis A."/>
        </authorList>
    </citation>
    <scope>NUCLEOTIDE SEQUENCE [LARGE SCALE GENOMIC DNA]</scope>
    <source>
        <strain evidence="2 3">CBS 1879</strain>
    </source>
</reference>
<dbReference type="OrthoDB" id="201515at2759"/>
<sequence length="318" mass="35240">MRVACVQFDPVRRQPQKNAESVQTLTESLQPEQVDLIVLPEMALTGYIFDSLDDIEPFLEDPFAGDSKTLSLTKALAKRCECYVIAGFPERASARALQEVGDASSKFDARTPMNTESASAYLPKHKHKAFNSAMLVDSSGALVKVFRKHFLYETDTTWADEGTGFEYIDLPSIGRVCVAICMDLNPYTLEGEFDKYELAKYCTRNKVDYLVMPMNWLLPEEEVENYEIGTSNDAQPCVANIHYWVARCVPLWVPGMSKPEHDGHKICFIACNRVGKEGNTIFSGSSAVISFTTGDRADLLGAMGTKTQGVLLLDTASS</sequence>
<feature type="domain" description="CN hydrolase" evidence="1">
    <location>
        <begin position="1"/>
        <end position="317"/>
    </location>
</feature>
<dbReference type="InterPro" id="IPR003010">
    <property type="entry name" value="C-N_Hydrolase"/>
</dbReference>
<keyword evidence="3" id="KW-1185">Reference proteome</keyword>
<dbReference type="GO" id="GO:0030163">
    <property type="term" value="P:protein catabolic process"/>
    <property type="evidence" value="ECO:0007669"/>
    <property type="project" value="TreeGrafter"/>
</dbReference>
<proteinExistence type="predicted"/>
<comment type="caution">
    <text evidence="2">The sequence shown here is derived from an EMBL/GenBank/DDBJ whole genome shotgun (WGS) entry which is preliminary data.</text>
</comment>
<dbReference type="InterPro" id="IPR036526">
    <property type="entry name" value="C-N_Hydrolase_sf"/>
</dbReference>
<dbReference type="GO" id="GO:0008418">
    <property type="term" value="F:protein-N-terminal asparagine amidohydrolase activity"/>
    <property type="evidence" value="ECO:0007669"/>
    <property type="project" value="InterPro"/>
</dbReference>